<accession>K6YP31</accession>
<proteinExistence type="predicted"/>
<gene>
    <name evidence="2" type="ORF">GPLA_3586</name>
</gene>
<dbReference type="EMBL" id="BAER01000111">
    <property type="protein sequence ID" value="GAC34474.1"/>
    <property type="molecule type" value="Genomic_DNA"/>
</dbReference>
<dbReference type="Pfam" id="PF15887">
    <property type="entry name" value="Peptidase_Mx"/>
    <property type="match status" value="1"/>
</dbReference>
<evidence type="ECO:0000313" key="3">
    <source>
        <dbReference type="Proteomes" id="UP000006322"/>
    </source>
</evidence>
<evidence type="ECO:0000313" key="2">
    <source>
        <dbReference type="EMBL" id="GAC34474.1"/>
    </source>
</evidence>
<name>K6YP31_9ALTE</name>
<dbReference type="AlphaFoldDB" id="K6YP31"/>
<dbReference type="InterPro" id="IPR031321">
    <property type="entry name" value="UCP012641"/>
</dbReference>
<dbReference type="STRING" id="1129793.GPLA_3586"/>
<comment type="caution">
    <text evidence="2">The sequence shown here is derived from an EMBL/GenBank/DDBJ whole genome shotgun (WGS) entry which is preliminary data.</text>
</comment>
<dbReference type="Gene3D" id="3.40.390.70">
    <property type="match status" value="1"/>
</dbReference>
<evidence type="ECO:0000259" key="1">
    <source>
        <dbReference type="Pfam" id="PF10005"/>
    </source>
</evidence>
<dbReference type="InterPro" id="IPR011201">
    <property type="entry name" value="Zinc-ribbon_6_bact"/>
</dbReference>
<dbReference type="Proteomes" id="UP000006322">
    <property type="component" value="Unassembled WGS sequence"/>
</dbReference>
<reference evidence="3" key="1">
    <citation type="journal article" date="2014" name="Environ. Microbiol.">
        <title>Comparative genomics of the marine bacterial genus Glaciecola reveals the high degree of genomic diversity and genomic characteristic for cold adaptation.</title>
        <authorList>
            <person name="Qin Q.L."/>
            <person name="Xie B.B."/>
            <person name="Yu Y."/>
            <person name="Shu Y.L."/>
            <person name="Rong J.C."/>
            <person name="Zhang Y.J."/>
            <person name="Zhao D.L."/>
            <person name="Chen X.L."/>
            <person name="Zhang X.Y."/>
            <person name="Chen B."/>
            <person name="Zhou B.C."/>
            <person name="Zhang Y.Z."/>
        </authorList>
    </citation>
    <scope>NUCLEOTIDE SEQUENCE [LARGE SCALE GENOMIC DNA]</scope>
    <source>
        <strain evidence="3">LMG 21857</strain>
    </source>
</reference>
<organism evidence="2 3">
    <name type="scientific">Paraglaciecola polaris LMG 21857</name>
    <dbReference type="NCBI Taxonomy" id="1129793"/>
    <lineage>
        <taxon>Bacteria</taxon>
        <taxon>Pseudomonadati</taxon>
        <taxon>Pseudomonadota</taxon>
        <taxon>Gammaproteobacteria</taxon>
        <taxon>Alteromonadales</taxon>
        <taxon>Alteromonadaceae</taxon>
        <taxon>Paraglaciecola</taxon>
    </lineage>
</organism>
<protein>
    <recommendedName>
        <fullName evidence="1">Zinc-ribbon domain-containing protein</fullName>
    </recommendedName>
</protein>
<dbReference type="Pfam" id="PF10005">
    <property type="entry name" value="Zn_ribbon_DZR_6"/>
    <property type="match status" value="1"/>
</dbReference>
<feature type="domain" description="Zinc-ribbon" evidence="1">
    <location>
        <begin position="2"/>
        <end position="69"/>
    </location>
</feature>
<keyword evidence="3" id="KW-1185">Reference proteome</keyword>
<dbReference type="PIRSF" id="PIRSF012641">
    <property type="entry name" value="UCP012641"/>
    <property type="match status" value="1"/>
</dbReference>
<sequence>MLGFIPDEVKLSAFTTNQYGNLQASCNGKLYRKCKNYSQYNACNWMVSYDDEHDYCLSCRLNDIIPNLDDPENMTLWFRLEQGKRRLLYILMTLGLPIKGKTSSNPSGLSFSFLRDEIEDQYGNELTVKNFVTTGHASGLITINLSEADHSARIDMREKMGERYRTLVGHFRHESGHYYWDKLIAKSDKILEFRKLFGDERLGYVESMQDYYKNGPNQNWQTVWISAYASMHPWEDWAETWAHYLHMIDTLETANDFDFSLAGNKIVSPIPAEKLHDQAYIATNFTHIFDNWCQLTRALNGLNRSMGMDDAYPFVISITALDKLRFVHEVIADQQD</sequence>